<feature type="compositionally biased region" description="Low complexity" evidence="1">
    <location>
        <begin position="1"/>
        <end position="18"/>
    </location>
</feature>
<feature type="compositionally biased region" description="Low complexity" evidence="1">
    <location>
        <begin position="27"/>
        <end position="38"/>
    </location>
</feature>
<dbReference type="Proteomes" id="UP001055712">
    <property type="component" value="Unassembled WGS sequence"/>
</dbReference>
<feature type="compositionally biased region" description="Low complexity" evidence="1">
    <location>
        <begin position="120"/>
        <end position="131"/>
    </location>
</feature>
<proteinExistence type="predicted"/>
<evidence type="ECO:0000256" key="1">
    <source>
        <dbReference type="SAM" id="MobiDB-lite"/>
    </source>
</evidence>
<dbReference type="OrthoDB" id="10249612at2759"/>
<comment type="caution">
    <text evidence="2">The sequence shown here is derived from an EMBL/GenBank/DDBJ whole genome shotgun (WGS) entry which is preliminary data.</text>
</comment>
<feature type="region of interest" description="Disordered" evidence="1">
    <location>
        <begin position="105"/>
        <end position="183"/>
    </location>
</feature>
<feature type="region of interest" description="Disordered" evidence="1">
    <location>
        <begin position="211"/>
        <end position="283"/>
    </location>
</feature>
<name>A0A9D4YYH9_CHLVU</name>
<feature type="region of interest" description="Disordered" evidence="1">
    <location>
        <begin position="1"/>
        <end position="71"/>
    </location>
</feature>
<dbReference type="EMBL" id="SIDB01000004">
    <property type="protein sequence ID" value="KAI3433338.1"/>
    <property type="molecule type" value="Genomic_DNA"/>
</dbReference>
<gene>
    <name evidence="2" type="ORF">D9Q98_003156</name>
</gene>
<feature type="compositionally biased region" description="Low complexity" evidence="1">
    <location>
        <begin position="264"/>
        <end position="278"/>
    </location>
</feature>
<sequence>MNRVMPRTAAARADQARAPQPPEARRQQAAATAAAADTDSPRDVLSALPLPRHPRAKTSAKQPQAPEQSLAALEGHAVDVLQLLNSAWFGPLSRSKAAELFRREQPEAEPGLPPRRGRKQQQQQQQQAAAAVARGERTSDASPSSSSQRSGSSSHVATAGGDGRGHAAQAAAGPSSQQQAAAQAAAIQDLPGIGTWAGRYRLFGGQQPTDAKAAAAAAMQPQGQRQAPSPADPSLAAGGTRPGAGDQQRASSHENDSSPVVLRPGAAFGAPHPAAADEAQQHQERRLVRCGSEEDAWRWRFRRKWACEQKRYYEQPEVPTSVVSDDLDAMEFTQACGMGLDLQVLPTRRQLKHAASVEEEGALGIDNSVSTLSLCQFDVDHSETALGLLSAEMSPCNSTHGAVAAGRLLNRTTSGSGLPRPPQQAQQHAQQAQQQEGGPSPRLPSATKSVLSMANRARELLRRQGVIEQEVQDRWESGATSGDAWAGRALKGVLIDMRGRFKYCVLRVSDGTGRTRFIVRGRSGATPATLLESASLEAAEASRAGPLPAVVVEIVGAGIMEWREDTERELHLMPITLPPGQVASLDSGRAGMPSGGSPTKAAFLGDVTGLTASLVRQALPCHFRITTAASLSRPSAGSATVRNRV</sequence>
<dbReference type="AlphaFoldDB" id="A0A9D4YYH9"/>
<feature type="compositionally biased region" description="Low complexity" evidence="1">
    <location>
        <begin position="423"/>
        <end position="435"/>
    </location>
</feature>
<protein>
    <submittedName>
        <fullName evidence="2">Uncharacterized protein</fullName>
    </submittedName>
</protein>
<organism evidence="2 3">
    <name type="scientific">Chlorella vulgaris</name>
    <name type="common">Green alga</name>
    <dbReference type="NCBI Taxonomy" id="3077"/>
    <lineage>
        <taxon>Eukaryota</taxon>
        <taxon>Viridiplantae</taxon>
        <taxon>Chlorophyta</taxon>
        <taxon>core chlorophytes</taxon>
        <taxon>Trebouxiophyceae</taxon>
        <taxon>Chlorellales</taxon>
        <taxon>Chlorellaceae</taxon>
        <taxon>Chlorella clade</taxon>
        <taxon>Chlorella</taxon>
    </lineage>
</organism>
<feature type="region of interest" description="Disordered" evidence="1">
    <location>
        <begin position="411"/>
        <end position="448"/>
    </location>
</feature>
<evidence type="ECO:0000313" key="3">
    <source>
        <dbReference type="Proteomes" id="UP001055712"/>
    </source>
</evidence>
<feature type="compositionally biased region" description="Low complexity" evidence="1">
    <location>
        <begin position="211"/>
        <end position="228"/>
    </location>
</feature>
<accession>A0A9D4YYH9</accession>
<feature type="compositionally biased region" description="Low complexity" evidence="1">
    <location>
        <begin position="166"/>
        <end position="183"/>
    </location>
</feature>
<feature type="compositionally biased region" description="Low complexity" evidence="1">
    <location>
        <begin position="140"/>
        <end position="154"/>
    </location>
</feature>
<evidence type="ECO:0000313" key="2">
    <source>
        <dbReference type="EMBL" id="KAI3433338.1"/>
    </source>
</evidence>
<reference evidence="2" key="2">
    <citation type="submission" date="2020-11" db="EMBL/GenBank/DDBJ databases">
        <authorList>
            <person name="Cecchin M."/>
            <person name="Marcolungo L."/>
            <person name="Rossato M."/>
            <person name="Girolomoni L."/>
            <person name="Cosentino E."/>
            <person name="Cuine S."/>
            <person name="Li-Beisson Y."/>
            <person name="Delledonne M."/>
            <person name="Ballottari M."/>
        </authorList>
    </citation>
    <scope>NUCLEOTIDE SEQUENCE</scope>
    <source>
        <strain evidence="2">211/11P</strain>
        <tissue evidence="2">Whole cell</tissue>
    </source>
</reference>
<keyword evidence="3" id="KW-1185">Reference proteome</keyword>
<reference evidence="2" key="1">
    <citation type="journal article" date="2019" name="Plant J.">
        <title>Chlorella vulgaris genome assembly and annotation reveals the molecular basis for metabolic acclimation to high light conditions.</title>
        <authorList>
            <person name="Cecchin M."/>
            <person name="Marcolungo L."/>
            <person name="Rossato M."/>
            <person name="Girolomoni L."/>
            <person name="Cosentino E."/>
            <person name="Cuine S."/>
            <person name="Li-Beisson Y."/>
            <person name="Delledonne M."/>
            <person name="Ballottari M."/>
        </authorList>
    </citation>
    <scope>NUCLEOTIDE SEQUENCE</scope>
    <source>
        <strain evidence="2">211/11P</strain>
    </source>
</reference>